<evidence type="ECO:0000256" key="1">
    <source>
        <dbReference type="SAM" id="MobiDB-lite"/>
    </source>
</evidence>
<evidence type="ECO:0000313" key="2">
    <source>
        <dbReference type="EMBL" id="RCN40181.1"/>
    </source>
</evidence>
<sequence>MRGINELQKPPSCEPDSVHLPDLGPHHPPLKLPDAGPRIRTPPGHPRGDDEHHERSIFNGLPPNPKPFFGPVGHIDDYDR</sequence>
<evidence type="ECO:0000313" key="3">
    <source>
        <dbReference type="Proteomes" id="UP000252519"/>
    </source>
</evidence>
<name>A0A368G6X6_ANCCA</name>
<organism evidence="2 3">
    <name type="scientific">Ancylostoma caninum</name>
    <name type="common">Dog hookworm</name>
    <dbReference type="NCBI Taxonomy" id="29170"/>
    <lineage>
        <taxon>Eukaryota</taxon>
        <taxon>Metazoa</taxon>
        <taxon>Ecdysozoa</taxon>
        <taxon>Nematoda</taxon>
        <taxon>Chromadorea</taxon>
        <taxon>Rhabditida</taxon>
        <taxon>Rhabditina</taxon>
        <taxon>Rhabditomorpha</taxon>
        <taxon>Strongyloidea</taxon>
        <taxon>Ancylostomatidae</taxon>
        <taxon>Ancylostomatinae</taxon>
        <taxon>Ancylostoma</taxon>
    </lineage>
</organism>
<proteinExistence type="predicted"/>
<protein>
    <submittedName>
        <fullName evidence="2">Uncharacterized protein</fullName>
    </submittedName>
</protein>
<feature type="region of interest" description="Disordered" evidence="1">
    <location>
        <begin position="1"/>
        <end position="80"/>
    </location>
</feature>
<comment type="caution">
    <text evidence="2">The sequence shown here is derived from an EMBL/GenBank/DDBJ whole genome shotgun (WGS) entry which is preliminary data.</text>
</comment>
<reference evidence="2 3" key="1">
    <citation type="submission" date="2014-10" db="EMBL/GenBank/DDBJ databases">
        <title>Draft genome of the hookworm Ancylostoma caninum.</title>
        <authorList>
            <person name="Mitreva M."/>
        </authorList>
    </citation>
    <scope>NUCLEOTIDE SEQUENCE [LARGE SCALE GENOMIC DNA]</scope>
    <source>
        <strain evidence="2 3">Baltimore</strain>
    </source>
</reference>
<dbReference type="Proteomes" id="UP000252519">
    <property type="component" value="Unassembled WGS sequence"/>
</dbReference>
<dbReference type="AlphaFoldDB" id="A0A368G6X6"/>
<gene>
    <name evidence="2" type="ORF">ANCCAN_13876</name>
</gene>
<dbReference type="EMBL" id="JOJR01000298">
    <property type="protein sequence ID" value="RCN40181.1"/>
    <property type="molecule type" value="Genomic_DNA"/>
</dbReference>
<feature type="compositionally biased region" description="Basic and acidic residues" evidence="1">
    <location>
        <begin position="46"/>
        <end position="56"/>
    </location>
</feature>
<keyword evidence="3" id="KW-1185">Reference proteome</keyword>
<accession>A0A368G6X6</accession>